<dbReference type="EMBL" id="RFFJ01000121">
    <property type="protein sequence ID" value="RMI37154.1"/>
    <property type="molecule type" value="Genomic_DNA"/>
</dbReference>
<accession>A0A3M2LI69</accession>
<evidence type="ECO:0000313" key="3">
    <source>
        <dbReference type="Proteomes" id="UP000278673"/>
    </source>
</evidence>
<feature type="transmembrane region" description="Helical" evidence="1">
    <location>
        <begin position="118"/>
        <end position="141"/>
    </location>
</feature>
<keyword evidence="1" id="KW-0472">Membrane</keyword>
<sequence length="268" mass="27150">MTSEIVAPAPGRRREAAVPAGRAGFREALAFEWIKFRSLRSTLWVTAVATLLPAPGAVLVAATESIQPEETVLGGALTFATPALMLAAVLGALVVCGEYGSGTMRSTVAAVPRRGTVLAAKGTLLACLLYALALPSCAAAYLVGDALLDDTHAQGDPLPALFGIAATFPVAGLFGLAVGALIRHGAGAITSVIAVLLLPGMLGPLFGPAERWVAGVSPTAALQKLTQSSEAAPELAGSLGAWPSLLLVAGYTALALMGTAALFQRRDV</sequence>
<comment type="caution">
    <text evidence="2">The sequence shown here is derived from an EMBL/GenBank/DDBJ whole genome shotgun (WGS) entry which is preliminary data.</text>
</comment>
<name>A0A3M2LI69_9ACTN</name>
<dbReference type="Proteomes" id="UP000278673">
    <property type="component" value="Unassembled WGS sequence"/>
</dbReference>
<feature type="transmembrane region" description="Helical" evidence="1">
    <location>
        <begin position="241"/>
        <end position="263"/>
    </location>
</feature>
<feature type="transmembrane region" description="Helical" evidence="1">
    <location>
        <begin position="189"/>
        <end position="207"/>
    </location>
</feature>
<feature type="transmembrane region" description="Helical" evidence="1">
    <location>
        <begin position="43"/>
        <end position="62"/>
    </location>
</feature>
<gene>
    <name evidence="2" type="ORF">EBN88_19720</name>
</gene>
<evidence type="ECO:0000256" key="1">
    <source>
        <dbReference type="SAM" id="Phobius"/>
    </source>
</evidence>
<dbReference type="AlphaFoldDB" id="A0A3M2LI69"/>
<keyword evidence="1" id="KW-0812">Transmembrane</keyword>
<proteinExistence type="predicted"/>
<feature type="transmembrane region" description="Helical" evidence="1">
    <location>
        <begin position="74"/>
        <end position="97"/>
    </location>
</feature>
<organism evidence="2 3">
    <name type="scientific">Streptomyces triticirhizae</name>
    <dbReference type="NCBI Taxonomy" id="2483353"/>
    <lineage>
        <taxon>Bacteria</taxon>
        <taxon>Bacillati</taxon>
        <taxon>Actinomycetota</taxon>
        <taxon>Actinomycetes</taxon>
        <taxon>Kitasatosporales</taxon>
        <taxon>Streptomycetaceae</taxon>
        <taxon>Streptomyces</taxon>
    </lineage>
</organism>
<evidence type="ECO:0000313" key="2">
    <source>
        <dbReference type="EMBL" id="RMI37154.1"/>
    </source>
</evidence>
<dbReference type="RefSeq" id="WP_122185233.1">
    <property type="nucleotide sequence ID" value="NZ_RFFJ01000121.1"/>
</dbReference>
<feature type="transmembrane region" description="Helical" evidence="1">
    <location>
        <begin position="161"/>
        <end position="182"/>
    </location>
</feature>
<protein>
    <submittedName>
        <fullName evidence="2">ABC transporter permease</fullName>
    </submittedName>
</protein>
<keyword evidence="3" id="KW-1185">Reference proteome</keyword>
<reference evidence="2 3" key="1">
    <citation type="submission" date="2018-10" db="EMBL/GenBank/DDBJ databases">
        <title>Isolation, diversity and antifungal activity of actinobacteria from wheat.</title>
        <authorList>
            <person name="Han C."/>
        </authorList>
    </citation>
    <scope>NUCLEOTIDE SEQUENCE [LARGE SCALE GENOMIC DNA]</scope>
    <source>
        <strain evidence="2 3">NEAU-YY642</strain>
    </source>
</reference>
<keyword evidence="1" id="KW-1133">Transmembrane helix</keyword>